<comment type="caution">
    <text evidence="1">The sequence shown here is derived from an EMBL/GenBank/DDBJ whole genome shotgun (WGS) entry which is preliminary data.</text>
</comment>
<evidence type="ECO:0000313" key="1">
    <source>
        <dbReference type="EMBL" id="KAJ7984534.1"/>
    </source>
</evidence>
<protein>
    <submittedName>
        <fullName evidence="1">Uncharacterized protein</fullName>
    </submittedName>
</protein>
<name>A0ACC2EZM9_DALPE</name>
<dbReference type="Proteomes" id="UP001157502">
    <property type="component" value="Chromosome 37"/>
</dbReference>
<dbReference type="EMBL" id="CM055764">
    <property type="protein sequence ID" value="KAJ7984534.1"/>
    <property type="molecule type" value="Genomic_DNA"/>
</dbReference>
<sequence length="177" mass="19129">MCGPLGEAHLSQFVKTPAARKGPVQLAVSTDLLALITDTPSKTPTPPPPHTPTPQSHLFVSVPPCFARWFCVGPRHVPPPAIRFAAPLRVPAFLTIEPGPCVGHLSLSRDLVDTPRGRARFQAFNYPRRGHVSPVHPSVSKYPSLTATQLLLAMDDDVSGPMVDSNQEVHFLIKNGP</sequence>
<proteinExistence type="predicted"/>
<evidence type="ECO:0000313" key="2">
    <source>
        <dbReference type="Proteomes" id="UP001157502"/>
    </source>
</evidence>
<accession>A0ACC2EZM9</accession>
<reference evidence="1" key="1">
    <citation type="submission" date="2021-05" db="EMBL/GenBank/DDBJ databases">
        <authorList>
            <person name="Pan Q."/>
            <person name="Jouanno E."/>
            <person name="Zahm M."/>
            <person name="Klopp C."/>
            <person name="Cabau C."/>
            <person name="Louis A."/>
            <person name="Berthelot C."/>
            <person name="Parey E."/>
            <person name="Roest Crollius H."/>
            <person name="Montfort J."/>
            <person name="Robinson-Rechavi M."/>
            <person name="Bouchez O."/>
            <person name="Lampietro C."/>
            <person name="Lopez Roques C."/>
            <person name="Donnadieu C."/>
            <person name="Postlethwait J."/>
            <person name="Bobe J."/>
            <person name="Dillon D."/>
            <person name="Chandos A."/>
            <person name="von Hippel F."/>
            <person name="Guiguen Y."/>
        </authorList>
    </citation>
    <scope>NUCLEOTIDE SEQUENCE</scope>
    <source>
        <strain evidence="1">YG-Jan2019</strain>
    </source>
</reference>
<keyword evidence="2" id="KW-1185">Reference proteome</keyword>
<gene>
    <name evidence="1" type="ORF">DPEC_G00355800</name>
</gene>
<organism evidence="1 2">
    <name type="scientific">Dallia pectoralis</name>
    <name type="common">Alaska blackfish</name>
    <dbReference type="NCBI Taxonomy" id="75939"/>
    <lineage>
        <taxon>Eukaryota</taxon>
        <taxon>Metazoa</taxon>
        <taxon>Chordata</taxon>
        <taxon>Craniata</taxon>
        <taxon>Vertebrata</taxon>
        <taxon>Euteleostomi</taxon>
        <taxon>Actinopterygii</taxon>
        <taxon>Neopterygii</taxon>
        <taxon>Teleostei</taxon>
        <taxon>Protacanthopterygii</taxon>
        <taxon>Esociformes</taxon>
        <taxon>Umbridae</taxon>
        <taxon>Dallia</taxon>
    </lineage>
</organism>